<feature type="compositionally biased region" description="Basic and acidic residues" evidence="1">
    <location>
        <begin position="135"/>
        <end position="147"/>
    </location>
</feature>
<evidence type="ECO:0000256" key="2">
    <source>
        <dbReference type="SAM" id="Phobius"/>
    </source>
</evidence>
<dbReference type="InterPro" id="IPR008523">
    <property type="entry name" value="DUF805"/>
</dbReference>
<accession>A0A1X6ZQQ3</accession>
<protein>
    <recommendedName>
        <fullName evidence="5">Inner membrane protein YhaI</fullName>
    </recommendedName>
</protein>
<feature type="transmembrane region" description="Helical" evidence="2">
    <location>
        <begin position="21"/>
        <end position="42"/>
    </location>
</feature>
<feature type="transmembrane region" description="Helical" evidence="2">
    <location>
        <begin position="89"/>
        <end position="106"/>
    </location>
</feature>
<feature type="region of interest" description="Disordered" evidence="1">
    <location>
        <begin position="127"/>
        <end position="241"/>
    </location>
</feature>
<feature type="transmembrane region" description="Helical" evidence="2">
    <location>
        <begin position="54"/>
        <end position="77"/>
    </location>
</feature>
<dbReference type="Pfam" id="PF05656">
    <property type="entry name" value="DUF805"/>
    <property type="match status" value="1"/>
</dbReference>
<feature type="compositionally biased region" description="Basic and acidic residues" evidence="1">
    <location>
        <begin position="172"/>
        <end position="182"/>
    </location>
</feature>
<dbReference type="OrthoDB" id="9812349at2"/>
<sequence>MSKPVFQDLTAFSTRRNRKSFALAQAFVVLPLLLISVIFFVLSVLSVNDGSMVFAIPLFILSAATFIYLLIVSLAIASQRFRDFGSSGWWTLIQFVVPIVPILLFIRGTSGRNNFGTDPLAGALAKSEQPLAKQRRAEEQNTAETRRTLTSPDGAAAAECIPGEKSSPPVIVDRHDGSKEAKGLTSPDDPYNYFLHKKSSPPVQGDGDDGSKEAGALTSPDGAAAAECIPGEKSSPPVIVDRHDGSKEAVRIESNTTKKKNSAKNAVLQLAKFPQAQTVIEYSEAAGQAWKEIEELPEEHRTTFLKGLNEAPKSDAGKLRDTIVARFEKLQRPYDDESANDALIIVREIGSDAEAEFKRVYELLGETIPIEGIVDKIQEKFEKSHEQK</sequence>
<keyword evidence="2" id="KW-1133">Transmembrane helix</keyword>
<keyword evidence="4" id="KW-1185">Reference proteome</keyword>
<organism evidence="3 4">
    <name type="scientific">Roseovarius gaetbuli</name>
    <dbReference type="NCBI Taxonomy" id="1356575"/>
    <lineage>
        <taxon>Bacteria</taxon>
        <taxon>Pseudomonadati</taxon>
        <taxon>Pseudomonadota</taxon>
        <taxon>Alphaproteobacteria</taxon>
        <taxon>Rhodobacterales</taxon>
        <taxon>Roseobacteraceae</taxon>
        <taxon>Roseovarius</taxon>
    </lineage>
</organism>
<evidence type="ECO:0000313" key="3">
    <source>
        <dbReference type="EMBL" id="SLN58839.1"/>
    </source>
</evidence>
<dbReference type="AlphaFoldDB" id="A0A1X6ZQQ3"/>
<gene>
    <name evidence="3" type="ORF">ROG8370_02689</name>
</gene>
<keyword evidence="2" id="KW-0472">Membrane</keyword>
<evidence type="ECO:0008006" key="5">
    <source>
        <dbReference type="Google" id="ProtNLM"/>
    </source>
</evidence>
<evidence type="ECO:0000256" key="1">
    <source>
        <dbReference type="SAM" id="MobiDB-lite"/>
    </source>
</evidence>
<dbReference type="EMBL" id="FWFJ01000027">
    <property type="protein sequence ID" value="SLN58839.1"/>
    <property type="molecule type" value="Genomic_DNA"/>
</dbReference>
<dbReference type="PANTHER" id="PTHR34980:SF3">
    <property type="entry name" value="BLR8105 PROTEIN"/>
    <property type="match status" value="1"/>
</dbReference>
<dbReference type="GO" id="GO:0005886">
    <property type="term" value="C:plasma membrane"/>
    <property type="evidence" value="ECO:0007669"/>
    <property type="project" value="TreeGrafter"/>
</dbReference>
<name>A0A1X6ZQQ3_9RHOB</name>
<dbReference type="Proteomes" id="UP000194012">
    <property type="component" value="Unassembled WGS sequence"/>
</dbReference>
<reference evidence="4" key="1">
    <citation type="submission" date="2017-03" db="EMBL/GenBank/DDBJ databases">
        <authorList>
            <person name="Rodrigo-Torres L."/>
            <person name="Arahal R.D."/>
            <person name="Lucena T."/>
        </authorList>
    </citation>
    <scope>NUCLEOTIDE SEQUENCE [LARGE SCALE GENOMIC DNA]</scope>
    <source>
        <strain evidence="4">CECT 8370</strain>
    </source>
</reference>
<evidence type="ECO:0000313" key="4">
    <source>
        <dbReference type="Proteomes" id="UP000194012"/>
    </source>
</evidence>
<dbReference type="RefSeq" id="WP_085827672.1">
    <property type="nucleotide sequence ID" value="NZ_FWFJ01000027.1"/>
</dbReference>
<proteinExistence type="predicted"/>
<keyword evidence="2" id="KW-0812">Transmembrane</keyword>
<dbReference type="PANTHER" id="PTHR34980">
    <property type="entry name" value="INNER MEMBRANE PROTEIN-RELATED-RELATED"/>
    <property type="match status" value="1"/>
</dbReference>